<evidence type="ECO:0000256" key="4">
    <source>
        <dbReference type="ARBA" id="ARBA00022692"/>
    </source>
</evidence>
<evidence type="ECO:0000313" key="13">
    <source>
        <dbReference type="EMBL" id="KAF7138712.1"/>
    </source>
</evidence>
<dbReference type="InterPro" id="IPR001611">
    <property type="entry name" value="Leu-rich_rpt"/>
</dbReference>
<evidence type="ECO:0000256" key="7">
    <source>
        <dbReference type="ARBA" id="ARBA00022989"/>
    </source>
</evidence>
<keyword evidence="8 10" id="KW-0472">Membrane</keyword>
<dbReference type="PANTHER" id="PTHR48054:SF26">
    <property type="entry name" value="LEUCINE-RICH REPEAT PROTEIN 1-RELATED"/>
    <property type="match status" value="1"/>
</dbReference>
<gene>
    <name evidence="13" type="ORF">RHSIM_Rhsim07G0201500</name>
</gene>
<keyword evidence="4 10" id="KW-0812">Transmembrane</keyword>
<dbReference type="EMBL" id="WJXA01000007">
    <property type="protein sequence ID" value="KAF7138712.1"/>
    <property type="molecule type" value="Genomic_DNA"/>
</dbReference>
<feature type="transmembrane region" description="Helical" evidence="10">
    <location>
        <begin position="221"/>
        <end position="244"/>
    </location>
</feature>
<dbReference type="Proteomes" id="UP000626092">
    <property type="component" value="Unassembled WGS sequence"/>
</dbReference>
<keyword evidence="7 10" id="KW-1133">Transmembrane helix</keyword>
<dbReference type="AlphaFoldDB" id="A0A834GNE4"/>
<evidence type="ECO:0000256" key="10">
    <source>
        <dbReference type="SAM" id="Phobius"/>
    </source>
</evidence>
<dbReference type="FunFam" id="3.80.10.10:FF:000275">
    <property type="entry name" value="Leucine-rich repeat receptor-like protein kinase"/>
    <property type="match status" value="1"/>
</dbReference>
<comment type="caution">
    <text evidence="13">The sequence shown here is derived from an EMBL/GenBank/DDBJ whole genome shotgun (WGS) entry which is preliminary data.</text>
</comment>
<keyword evidence="3" id="KW-0433">Leucine-rich repeat</keyword>
<proteinExistence type="inferred from homology"/>
<feature type="signal peptide" evidence="11">
    <location>
        <begin position="1"/>
        <end position="23"/>
    </location>
</feature>
<protein>
    <recommendedName>
        <fullName evidence="12">Leucine-rich repeat-containing N-terminal plant-type domain-containing protein</fullName>
    </recommendedName>
</protein>
<dbReference type="GO" id="GO:0016020">
    <property type="term" value="C:membrane"/>
    <property type="evidence" value="ECO:0007669"/>
    <property type="project" value="UniProtKB-SubCell"/>
</dbReference>
<sequence length="251" mass="27426">MFTRRFTFPALLVILNLSAATIAVDDDIKCLQGIKGSLADPFGKLAAWTFSTNTSAAFFCQLAGVTCWNDNSTRVLSLELSNTSLAGRIPESLKYCNSLQSLYLASNDLVGPIPPDICTWLPYMVTLRLSGNQLSGSIPQGMANCTFLNVLDLSDNKLSGTIPDELARLQRLQRLSVANNDLSGMIPSDLSTYDAESFSGNKGLCGYQLNKLCKKSTNTRIIIIAGVLGAVGSLFLSFTLYWWFSRRSHQK</sequence>
<comment type="similarity">
    <text evidence="2">Belongs to the RLP family.</text>
</comment>
<dbReference type="SUPFAM" id="SSF52058">
    <property type="entry name" value="L domain-like"/>
    <property type="match status" value="1"/>
</dbReference>
<evidence type="ECO:0000256" key="11">
    <source>
        <dbReference type="SAM" id="SignalP"/>
    </source>
</evidence>
<feature type="domain" description="Leucine-rich repeat-containing N-terminal plant-type" evidence="12">
    <location>
        <begin position="25"/>
        <end position="68"/>
    </location>
</feature>
<name>A0A834GNE4_RHOSS</name>
<dbReference type="PANTHER" id="PTHR48054">
    <property type="entry name" value="RECEPTOR KINASE-LIKE PROTEIN XA21"/>
    <property type="match status" value="1"/>
</dbReference>
<dbReference type="Pfam" id="PF13855">
    <property type="entry name" value="LRR_8"/>
    <property type="match status" value="1"/>
</dbReference>
<evidence type="ECO:0000259" key="12">
    <source>
        <dbReference type="Pfam" id="PF08263"/>
    </source>
</evidence>
<evidence type="ECO:0000256" key="6">
    <source>
        <dbReference type="ARBA" id="ARBA00022737"/>
    </source>
</evidence>
<dbReference type="InterPro" id="IPR052592">
    <property type="entry name" value="LRR-RLK"/>
</dbReference>
<keyword evidence="14" id="KW-1185">Reference proteome</keyword>
<evidence type="ECO:0000256" key="5">
    <source>
        <dbReference type="ARBA" id="ARBA00022729"/>
    </source>
</evidence>
<dbReference type="Gene3D" id="3.80.10.10">
    <property type="entry name" value="Ribonuclease Inhibitor"/>
    <property type="match status" value="1"/>
</dbReference>
<evidence type="ECO:0000256" key="3">
    <source>
        <dbReference type="ARBA" id="ARBA00022614"/>
    </source>
</evidence>
<evidence type="ECO:0000256" key="2">
    <source>
        <dbReference type="ARBA" id="ARBA00009592"/>
    </source>
</evidence>
<dbReference type="InterPro" id="IPR013210">
    <property type="entry name" value="LRR_N_plant-typ"/>
</dbReference>
<dbReference type="Pfam" id="PF00560">
    <property type="entry name" value="LRR_1"/>
    <property type="match status" value="1"/>
</dbReference>
<accession>A0A834GNE4</accession>
<keyword evidence="9" id="KW-0325">Glycoprotein</keyword>
<keyword evidence="5 11" id="KW-0732">Signal</keyword>
<organism evidence="13 14">
    <name type="scientific">Rhododendron simsii</name>
    <name type="common">Sims's rhododendron</name>
    <dbReference type="NCBI Taxonomy" id="118357"/>
    <lineage>
        <taxon>Eukaryota</taxon>
        <taxon>Viridiplantae</taxon>
        <taxon>Streptophyta</taxon>
        <taxon>Embryophyta</taxon>
        <taxon>Tracheophyta</taxon>
        <taxon>Spermatophyta</taxon>
        <taxon>Magnoliopsida</taxon>
        <taxon>eudicotyledons</taxon>
        <taxon>Gunneridae</taxon>
        <taxon>Pentapetalae</taxon>
        <taxon>asterids</taxon>
        <taxon>Ericales</taxon>
        <taxon>Ericaceae</taxon>
        <taxon>Ericoideae</taxon>
        <taxon>Rhodoreae</taxon>
        <taxon>Rhododendron</taxon>
    </lineage>
</organism>
<evidence type="ECO:0000256" key="1">
    <source>
        <dbReference type="ARBA" id="ARBA00004479"/>
    </source>
</evidence>
<evidence type="ECO:0000313" key="14">
    <source>
        <dbReference type="Proteomes" id="UP000626092"/>
    </source>
</evidence>
<comment type="subcellular location">
    <subcellularLocation>
        <location evidence="1">Membrane</location>
        <topology evidence="1">Single-pass type I membrane protein</topology>
    </subcellularLocation>
</comment>
<evidence type="ECO:0000256" key="8">
    <source>
        <dbReference type="ARBA" id="ARBA00023136"/>
    </source>
</evidence>
<dbReference type="Pfam" id="PF08263">
    <property type="entry name" value="LRRNT_2"/>
    <property type="match status" value="1"/>
</dbReference>
<dbReference type="OrthoDB" id="2151624at2759"/>
<feature type="chain" id="PRO_5032469027" description="Leucine-rich repeat-containing N-terminal plant-type domain-containing protein" evidence="11">
    <location>
        <begin position="24"/>
        <end position="251"/>
    </location>
</feature>
<reference evidence="13" key="1">
    <citation type="submission" date="2019-11" db="EMBL/GenBank/DDBJ databases">
        <authorList>
            <person name="Liu Y."/>
            <person name="Hou J."/>
            <person name="Li T.-Q."/>
            <person name="Guan C.-H."/>
            <person name="Wu X."/>
            <person name="Wu H.-Z."/>
            <person name="Ling F."/>
            <person name="Zhang R."/>
            <person name="Shi X.-G."/>
            <person name="Ren J.-P."/>
            <person name="Chen E.-F."/>
            <person name="Sun J.-M."/>
        </authorList>
    </citation>
    <scope>NUCLEOTIDE SEQUENCE</scope>
    <source>
        <strain evidence="13">Adult_tree_wgs_1</strain>
        <tissue evidence="13">Leaves</tissue>
    </source>
</reference>
<keyword evidence="6" id="KW-0677">Repeat</keyword>
<dbReference type="InterPro" id="IPR032675">
    <property type="entry name" value="LRR_dom_sf"/>
</dbReference>
<evidence type="ECO:0000256" key="9">
    <source>
        <dbReference type="ARBA" id="ARBA00023180"/>
    </source>
</evidence>